<keyword evidence="1" id="KW-1133">Transmembrane helix</keyword>
<feature type="transmembrane region" description="Helical" evidence="1">
    <location>
        <begin position="12"/>
        <end position="32"/>
    </location>
</feature>
<reference evidence="3" key="1">
    <citation type="submission" date="2016-10" db="EMBL/GenBank/DDBJ databases">
        <authorList>
            <person name="Varghese N."/>
            <person name="Submissions S."/>
        </authorList>
    </citation>
    <scope>NUCLEOTIDE SEQUENCE [LARGE SCALE GENOMIC DNA]</scope>
    <source>
        <strain evidence="3">LMG 24016</strain>
    </source>
</reference>
<keyword evidence="3" id="KW-1185">Reference proteome</keyword>
<keyword evidence="1" id="KW-0812">Transmembrane</keyword>
<keyword evidence="1" id="KW-0472">Membrane</keyword>
<dbReference type="Proteomes" id="UP000243606">
    <property type="component" value="Unassembled WGS sequence"/>
</dbReference>
<dbReference type="RefSeq" id="WP_090239508.1">
    <property type="nucleotide sequence ID" value="NZ_FOQL01000001.1"/>
</dbReference>
<gene>
    <name evidence="2" type="ORF">SAMN05216206_0660</name>
</gene>
<dbReference type="AlphaFoldDB" id="A0A1I3DRJ4"/>
<name>A0A1I3DRJ4_9PSED</name>
<dbReference type="EMBL" id="FOQL01000001">
    <property type="protein sequence ID" value="SFH89370.1"/>
    <property type="molecule type" value="Genomic_DNA"/>
</dbReference>
<protein>
    <submittedName>
        <fullName evidence="2">Uncharacterized protein</fullName>
    </submittedName>
</protein>
<proteinExistence type="predicted"/>
<evidence type="ECO:0000313" key="2">
    <source>
        <dbReference type="EMBL" id="SFH89370.1"/>
    </source>
</evidence>
<dbReference type="STRING" id="425504.SAMN05216206_0660"/>
<evidence type="ECO:0000313" key="3">
    <source>
        <dbReference type="Proteomes" id="UP000243606"/>
    </source>
</evidence>
<sequence>MHEASTHRAPIIHLALGGVAAVVVLNLLLRTFAKLPGVLNTLIVAAVVAGGMALWFHLQHKRRTQPSERRRLIALYGGILALLYLGLLGLMWLKDEPGPMGLFIFGLHYFSYPLLAWLALAKLHHP</sequence>
<accession>A0A1I3DRJ4</accession>
<feature type="transmembrane region" description="Helical" evidence="1">
    <location>
        <begin position="70"/>
        <end position="93"/>
    </location>
</feature>
<feature type="transmembrane region" description="Helical" evidence="1">
    <location>
        <begin position="99"/>
        <end position="120"/>
    </location>
</feature>
<feature type="transmembrane region" description="Helical" evidence="1">
    <location>
        <begin position="38"/>
        <end position="58"/>
    </location>
</feature>
<organism evidence="2 3">
    <name type="scientific">Pseudomonas guineae</name>
    <dbReference type="NCBI Taxonomy" id="425504"/>
    <lineage>
        <taxon>Bacteria</taxon>
        <taxon>Pseudomonadati</taxon>
        <taxon>Pseudomonadota</taxon>
        <taxon>Gammaproteobacteria</taxon>
        <taxon>Pseudomonadales</taxon>
        <taxon>Pseudomonadaceae</taxon>
        <taxon>Pseudomonas</taxon>
    </lineage>
</organism>
<evidence type="ECO:0000256" key="1">
    <source>
        <dbReference type="SAM" id="Phobius"/>
    </source>
</evidence>
<dbReference type="OrthoDB" id="6959644at2"/>